<dbReference type="SUPFAM" id="SSF54814">
    <property type="entry name" value="Prokaryotic type KH domain (KH-domain type II)"/>
    <property type="match status" value="1"/>
</dbReference>
<evidence type="ECO:0000256" key="1">
    <source>
        <dbReference type="ARBA" id="ARBA00022490"/>
    </source>
</evidence>
<keyword evidence="3" id="KW-0143">Chaperone</keyword>
<evidence type="ECO:0000256" key="3">
    <source>
        <dbReference type="HAMAP-Rule" id="MF_00088"/>
    </source>
</evidence>
<dbReference type="GO" id="GO:0009252">
    <property type="term" value="P:peptidoglycan biosynthetic process"/>
    <property type="evidence" value="ECO:0007669"/>
    <property type="project" value="UniProtKB-UniRule"/>
</dbReference>
<keyword evidence="1 3" id="KW-0963">Cytoplasm</keyword>
<dbReference type="InterPro" id="IPR015946">
    <property type="entry name" value="KH_dom-like_a/b"/>
</dbReference>
<dbReference type="GO" id="GO:0003723">
    <property type="term" value="F:RNA binding"/>
    <property type="evidence" value="ECO:0007669"/>
    <property type="project" value="UniProtKB-UniRule"/>
</dbReference>
<dbReference type="STRING" id="1798377.A2872_01260"/>
<dbReference type="GO" id="GO:0008360">
    <property type="term" value="P:regulation of cell shape"/>
    <property type="evidence" value="ECO:0007669"/>
    <property type="project" value="UniProtKB-KW"/>
</dbReference>
<dbReference type="CDD" id="cd22533">
    <property type="entry name" value="KH-II_YlqC-like"/>
    <property type="match status" value="1"/>
</dbReference>
<dbReference type="Proteomes" id="UP000178681">
    <property type="component" value="Unassembled WGS sequence"/>
</dbReference>
<dbReference type="PANTHER" id="PTHR34654">
    <property type="entry name" value="UPF0109 PROTEIN SCO5592"/>
    <property type="match status" value="1"/>
</dbReference>
<keyword evidence="2 3" id="KW-0694">RNA-binding</keyword>
<evidence type="ECO:0000313" key="5">
    <source>
        <dbReference type="Proteomes" id="UP000178681"/>
    </source>
</evidence>
<dbReference type="EMBL" id="MFJG01000023">
    <property type="protein sequence ID" value="OGG06337.1"/>
    <property type="molecule type" value="Genomic_DNA"/>
</dbReference>
<evidence type="ECO:0000256" key="2">
    <source>
        <dbReference type="ARBA" id="ARBA00022884"/>
    </source>
</evidence>
<dbReference type="AlphaFoldDB" id="A0A1F5Z2C9"/>
<dbReference type="GO" id="GO:0005737">
    <property type="term" value="C:cytoplasm"/>
    <property type="evidence" value="ECO:0007669"/>
    <property type="project" value="UniProtKB-SubCell"/>
</dbReference>
<dbReference type="Gene3D" id="3.30.300.20">
    <property type="match status" value="1"/>
</dbReference>
<name>A0A1F5Z2C9_9BACT</name>
<gene>
    <name evidence="3" type="primary">khpA</name>
    <name evidence="4" type="ORF">A2872_01260</name>
</gene>
<proteinExistence type="inferred from homology"/>
<dbReference type="Pfam" id="PF13083">
    <property type="entry name" value="KH_KhpA-B"/>
    <property type="match status" value="1"/>
</dbReference>
<dbReference type="InterPro" id="IPR020627">
    <property type="entry name" value="KhpA"/>
</dbReference>
<dbReference type="HAMAP" id="MF_00088">
    <property type="entry name" value="KhpA"/>
    <property type="match status" value="1"/>
</dbReference>
<protein>
    <recommendedName>
        <fullName evidence="3">RNA-binding protein KhpA</fullName>
    </recommendedName>
    <alternativeName>
        <fullName evidence="3">KH-domain protein A</fullName>
    </alternativeName>
</protein>
<dbReference type="PROSITE" id="PS50084">
    <property type="entry name" value="KH_TYPE_1"/>
    <property type="match status" value="1"/>
</dbReference>
<sequence length="79" mass="8881">MRDFLELIVKNIVDLPDKVVVDESEDDYGKVVLSISVDKTDMGKIIGKEGRIIKAVRDLVKILAVKANRRVNVQLTETD</sequence>
<comment type="subcellular location">
    <subcellularLocation>
        <location evidence="3">Cytoplasm</location>
    </subcellularLocation>
</comment>
<dbReference type="InterPro" id="IPR009019">
    <property type="entry name" value="KH_sf_prok-type"/>
</dbReference>
<comment type="caution">
    <text evidence="4">The sequence shown here is derived from an EMBL/GenBank/DDBJ whole genome shotgun (WGS) entry which is preliminary data.</text>
</comment>
<comment type="subunit">
    <text evidence="3">Forms a complex with KhpB.</text>
</comment>
<dbReference type="GO" id="GO:0071555">
    <property type="term" value="P:cell wall organization"/>
    <property type="evidence" value="ECO:0007669"/>
    <property type="project" value="UniProtKB-KW"/>
</dbReference>
<keyword evidence="3" id="KW-0961">Cell wall biogenesis/degradation</keyword>
<dbReference type="PANTHER" id="PTHR34654:SF1">
    <property type="entry name" value="RNA-BINDING PROTEIN KHPA"/>
    <property type="match status" value="1"/>
</dbReference>
<reference evidence="4 5" key="1">
    <citation type="journal article" date="2016" name="Nat. Commun.">
        <title>Thousands of microbial genomes shed light on interconnected biogeochemical processes in an aquifer system.</title>
        <authorList>
            <person name="Anantharaman K."/>
            <person name="Brown C.T."/>
            <person name="Hug L.A."/>
            <person name="Sharon I."/>
            <person name="Castelle C.J."/>
            <person name="Probst A.J."/>
            <person name="Thomas B.C."/>
            <person name="Singh A."/>
            <person name="Wilkins M.J."/>
            <person name="Karaoz U."/>
            <person name="Brodie E.L."/>
            <person name="Williams K.H."/>
            <person name="Hubbard S.S."/>
            <person name="Banfield J.F."/>
        </authorList>
    </citation>
    <scope>NUCLEOTIDE SEQUENCE [LARGE SCALE GENOMIC DNA]</scope>
</reference>
<accession>A0A1F5Z2C9</accession>
<evidence type="ECO:0000313" key="4">
    <source>
        <dbReference type="EMBL" id="OGG06337.1"/>
    </source>
</evidence>
<comment type="similarity">
    <text evidence="3">Belongs to the KhpA RNA-binding protein family.</text>
</comment>
<comment type="function">
    <text evidence="3">A probable RNA chaperone. Forms a complex with KhpB which binds to cellular RNA and controls its expression. Plays a role in peptidoglycan (PG) homeostasis and cell length regulation.</text>
</comment>
<organism evidence="4 5">
    <name type="scientific">Candidatus Gottesmanbacteria bacterium RIFCSPHIGHO2_01_FULL_42_12</name>
    <dbReference type="NCBI Taxonomy" id="1798377"/>
    <lineage>
        <taxon>Bacteria</taxon>
        <taxon>Candidatus Gottesmaniibacteriota</taxon>
    </lineage>
</organism>
<keyword evidence="3" id="KW-0133">Cell shape</keyword>